<evidence type="ECO:0000256" key="2">
    <source>
        <dbReference type="ARBA" id="ARBA00022857"/>
    </source>
</evidence>
<reference evidence="8 9" key="2">
    <citation type="submission" date="2013-03" db="EMBL/GenBank/DDBJ databases">
        <title>Diversity in Clostridium botulinum.</title>
        <authorList>
            <person name="Timme R.E."/>
            <person name="Allard M."/>
            <person name="Luo Y."/>
            <person name="Strain E."/>
            <person name="Gonzalez-Escalona N."/>
            <person name="Brown E."/>
        </authorList>
    </citation>
    <scope>NUCLEOTIDE SEQUENCE [LARGE SCALE GENOMIC DNA]</scope>
    <source>
        <strain evidence="8 9">CFSAN001627</strain>
    </source>
</reference>
<evidence type="ECO:0000256" key="3">
    <source>
        <dbReference type="ARBA" id="ARBA00023002"/>
    </source>
</evidence>
<reference evidence="8 9" key="1">
    <citation type="submission" date="2012-10" db="EMBL/GenBank/DDBJ databases">
        <authorList>
            <person name="Strain E.A."/>
            <person name="Brown E."/>
            <person name="Allard M.W."/>
            <person name="Gonzalez-Escalona N."/>
            <person name="Timme R."/>
        </authorList>
    </citation>
    <scope>NUCLEOTIDE SEQUENCE [LARGE SCALE GENOMIC DNA]</scope>
    <source>
        <strain evidence="8 9">CFSAN001627</strain>
    </source>
</reference>
<dbReference type="PANTHER" id="PTHR43827:SF3">
    <property type="entry name" value="NADP-DEPENDENT OXIDOREDUCTASE DOMAIN-CONTAINING PROTEIN"/>
    <property type="match status" value="1"/>
</dbReference>
<keyword evidence="3" id="KW-0560">Oxidoreductase</keyword>
<evidence type="ECO:0000313" key="8">
    <source>
        <dbReference type="EMBL" id="EKN41063.1"/>
    </source>
</evidence>
<dbReference type="Gene3D" id="3.20.20.100">
    <property type="entry name" value="NADP-dependent oxidoreductase domain"/>
    <property type="match status" value="1"/>
</dbReference>
<dbReference type="InterPro" id="IPR036812">
    <property type="entry name" value="NAD(P)_OxRdtase_dom_sf"/>
</dbReference>
<dbReference type="CDD" id="cd19157">
    <property type="entry name" value="AKR_AKR5G1-3"/>
    <property type="match status" value="1"/>
</dbReference>
<dbReference type="InterPro" id="IPR018170">
    <property type="entry name" value="Aldo/ket_reductase_CS"/>
</dbReference>
<dbReference type="PIRSF" id="PIRSF000097">
    <property type="entry name" value="AKR"/>
    <property type="match status" value="1"/>
</dbReference>
<dbReference type="PATRIC" id="fig|1232189.3.peg.2447"/>
<feature type="non-terminal residue" evidence="8">
    <location>
        <position position="1"/>
    </location>
</feature>
<comment type="similarity">
    <text evidence="1">Belongs to the aldo/keto reductase family.</text>
</comment>
<comment type="caution">
    <text evidence="8">The sequence shown here is derived from an EMBL/GenBank/DDBJ whole genome shotgun (WGS) entry which is preliminary data.</text>
</comment>
<evidence type="ECO:0000256" key="1">
    <source>
        <dbReference type="ARBA" id="ARBA00007905"/>
    </source>
</evidence>
<dbReference type="PANTHER" id="PTHR43827">
    <property type="entry name" value="2,5-DIKETO-D-GLUCONIC ACID REDUCTASE"/>
    <property type="match status" value="1"/>
</dbReference>
<dbReference type="Pfam" id="PF00248">
    <property type="entry name" value="Aldo_ket_red"/>
    <property type="match status" value="1"/>
</dbReference>
<dbReference type="InterPro" id="IPR044500">
    <property type="entry name" value="AKR5G"/>
</dbReference>
<keyword evidence="2" id="KW-0521">NADP</keyword>
<dbReference type="Proteomes" id="UP000011944">
    <property type="component" value="Unassembled WGS sequence"/>
</dbReference>
<dbReference type="SUPFAM" id="SSF51430">
    <property type="entry name" value="NAD(P)-linked oxidoreductase"/>
    <property type="match status" value="1"/>
</dbReference>
<feature type="binding site" evidence="5">
    <location>
        <position position="129"/>
    </location>
    <ligand>
        <name>substrate</name>
    </ligand>
</feature>
<dbReference type="GO" id="GO:0016616">
    <property type="term" value="F:oxidoreductase activity, acting on the CH-OH group of donors, NAD or NADP as acceptor"/>
    <property type="evidence" value="ECO:0007669"/>
    <property type="project" value="UniProtKB-ARBA"/>
</dbReference>
<organism evidence="8 9">
    <name type="scientific">Clostridium botulinum CFSAN001627</name>
    <dbReference type="NCBI Taxonomy" id="1232189"/>
    <lineage>
        <taxon>Bacteria</taxon>
        <taxon>Bacillati</taxon>
        <taxon>Bacillota</taxon>
        <taxon>Clostridia</taxon>
        <taxon>Eubacteriales</taxon>
        <taxon>Clostridiaceae</taxon>
        <taxon>Clostridium</taxon>
    </lineage>
</organism>
<dbReference type="InterPro" id="IPR020471">
    <property type="entry name" value="AKR"/>
</dbReference>
<protein>
    <submittedName>
        <fullName evidence="8">Aldo/keto reductase family oxidoreductase</fullName>
    </submittedName>
</protein>
<dbReference type="AlphaFoldDB" id="M1ZW20"/>
<sequence length="299" mass="34476">LSNYEKIALKIILIRSDLMQDIKSYTILNNGVKMPWLGFGTYKVENGDTVIQSVKEALKIGYGHIDTASYYGNEEGVGTAIKESRIPREDIFLVSKVWNTEQGYDKTLKSFEDSIKKLGTDYLDLYLIHWPQPLSKETWKALEKLYKERRVKAIGVSNFLVNHLKWLLEDAEIMPMVNQVEFHPQLIQKDLIEFCIKNNIQLEAWSPLMRGKVFEIELLQDLARKYGKTISQIVLRWDLQMGVVTIPKSVNPSRIKENADIFGFEISKEDMDKIQQLDKGLRVGSDPNKVYPCQSISNK</sequence>
<evidence type="ECO:0000256" key="5">
    <source>
        <dbReference type="PIRSR" id="PIRSR000097-2"/>
    </source>
</evidence>
<evidence type="ECO:0000313" key="9">
    <source>
        <dbReference type="Proteomes" id="UP000011944"/>
    </source>
</evidence>
<feature type="site" description="Lowers pKa of active site Tyr" evidence="6">
    <location>
        <position position="96"/>
    </location>
</feature>
<dbReference type="InterPro" id="IPR023210">
    <property type="entry name" value="NADP_OxRdtase_dom"/>
</dbReference>
<dbReference type="FunFam" id="3.20.20.100:FF:000015">
    <property type="entry name" value="Oxidoreductase, aldo/keto reductase family"/>
    <property type="match status" value="1"/>
</dbReference>
<dbReference type="PROSITE" id="PS00063">
    <property type="entry name" value="ALDOKETO_REDUCTASE_3"/>
    <property type="match status" value="1"/>
</dbReference>
<evidence type="ECO:0000259" key="7">
    <source>
        <dbReference type="Pfam" id="PF00248"/>
    </source>
</evidence>
<proteinExistence type="inferred from homology"/>
<feature type="domain" description="NADP-dependent oxidoreductase" evidence="7">
    <location>
        <begin position="37"/>
        <end position="278"/>
    </location>
</feature>
<evidence type="ECO:0000256" key="4">
    <source>
        <dbReference type="PIRSR" id="PIRSR000097-1"/>
    </source>
</evidence>
<evidence type="ECO:0000256" key="6">
    <source>
        <dbReference type="PIRSR" id="PIRSR000097-3"/>
    </source>
</evidence>
<feature type="active site" description="Proton donor" evidence="4">
    <location>
        <position position="71"/>
    </location>
</feature>
<dbReference type="PROSITE" id="PS00062">
    <property type="entry name" value="ALDOKETO_REDUCTASE_2"/>
    <property type="match status" value="1"/>
</dbReference>
<dbReference type="EMBL" id="AMXI01000948">
    <property type="protein sequence ID" value="EKN41063.1"/>
    <property type="molecule type" value="Genomic_DNA"/>
</dbReference>
<accession>M1ZW20</accession>
<name>M1ZW20_CLOBO</name>
<dbReference type="PRINTS" id="PR00069">
    <property type="entry name" value="ALDKETRDTASE"/>
</dbReference>
<gene>
    <name evidence="8" type="ORF">CFSAN001627_15563</name>
</gene>